<dbReference type="SMART" id="SM00382">
    <property type="entry name" value="AAA"/>
    <property type="match status" value="2"/>
</dbReference>
<dbReference type="PROSITE" id="PS50929">
    <property type="entry name" value="ABC_TM1F"/>
    <property type="match status" value="3"/>
</dbReference>
<dbReference type="InterPro" id="IPR027417">
    <property type="entry name" value="P-loop_NTPase"/>
</dbReference>
<evidence type="ECO:0000313" key="15">
    <source>
        <dbReference type="EMBL" id="PAV78537.1"/>
    </source>
</evidence>
<keyword evidence="8 12" id="KW-1133">Transmembrane helix</keyword>
<feature type="transmembrane region" description="Helical" evidence="12">
    <location>
        <begin position="837"/>
        <end position="859"/>
    </location>
</feature>
<comment type="caution">
    <text evidence="15">The sequence shown here is derived from an EMBL/GenBank/DDBJ whole genome shotgun (WGS) entry which is preliminary data.</text>
</comment>
<dbReference type="CDD" id="cd18595">
    <property type="entry name" value="ABC_6TM_MRP1_2_3_6_D1_like"/>
    <property type="match status" value="1"/>
</dbReference>
<comment type="similarity">
    <text evidence="2">Belongs to the ABC transporter superfamily. ABCC family. Conjugate transporter (TC 3.A.1.208) subfamily.</text>
</comment>
<feature type="transmembrane region" description="Helical" evidence="12">
    <location>
        <begin position="728"/>
        <end position="746"/>
    </location>
</feature>
<keyword evidence="4 12" id="KW-0812">Transmembrane</keyword>
<evidence type="ECO:0000256" key="7">
    <source>
        <dbReference type="ARBA" id="ARBA00022840"/>
    </source>
</evidence>
<dbReference type="Pfam" id="PF00664">
    <property type="entry name" value="ABC_membrane"/>
    <property type="match status" value="2"/>
</dbReference>
<reference evidence="15 16" key="1">
    <citation type="journal article" date="2017" name="Curr. Biol.">
        <title>Genome architecture and evolution of a unichromosomal asexual nematode.</title>
        <authorList>
            <person name="Fradin H."/>
            <person name="Zegar C."/>
            <person name="Gutwein M."/>
            <person name="Lucas J."/>
            <person name="Kovtun M."/>
            <person name="Corcoran D."/>
            <person name="Baugh L.R."/>
            <person name="Kiontke K."/>
            <person name="Gunsalus K."/>
            <person name="Fitch D.H."/>
            <person name="Piano F."/>
        </authorList>
    </citation>
    <scope>NUCLEOTIDE SEQUENCE [LARGE SCALE GENOMIC DNA]</scope>
    <source>
        <strain evidence="15">PF1309</strain>
    </source>
</reference>
<dbReference type="Proteomes" id="UP000218231">
    <property type="component" value="Unassembled WGS sequence"/>
</dbReference>
<dbReference type="CDD" id="cd03244">
    <property type="entry name" value="ABCC_MRP_domain2"/>
    <property type="match status" value="1"/>
</dbReference>
<dbReference type="SUPFAM" id="SSF90123">
    <property type="entry name" value="ABC transporter transmembrane region"/>
    <property type="match status" value="2"/>
</dbReference>
<dbReference type="CDD" id="cd18603">
    <property type="entry name" value="ABC_6TM_MRP1_2_3_6_D2_like"/>
    <property type="match status" value="1"/>
</dbReference>
<accession>A0A2A2KXE9</accession>
<evidence type="ECO:0000259" key="13">
    <source>
        <dbReference type="PROSITE" id="PS50893"/>
    </source>
</evidence>
<feature type="domain" description="ABC transporter" evidence="13">
    <location>
        <begin position="933"/>
        <end position="1201"/>
    </location>
</feature>
<sequence>MLLVFGLPEFYAWFTIGSNQKLVSQTHFFTYVAYLTYYPLIILGFILNCFNDPWTFGRGYRVEDLFDLDSDMNVDYLNEQWQKHWKKQMKSYRERVRTYTSSMKQEDTPLLIPSGSKKYGSTEKMDEEIKDKVKLPSIIGTLWQLFKWELLGASFVKFISDLLQFANPGFLNLLITFTEDPLAPWWQGVGYALGMFIAAELRSLLMNTYYHEMYRTAMNVMSVLVQAVHEKTLRLSSAARRQKTQGEIVNLMAIDVDRFRLITPQIQQYWSSPVQVIKLYAWEPAMQASIEEIRKKEMKMIRKASVANTAAHLLNIAAPIFVALATFATYVLTSSDHVLTPQVAFVSLTLFNQLRAPLMMVADLFSQSVQLLVSNKRLKEFLTAEELDDDAVDKQTRGDFYDKSVEVNSATFTWASDAPSQLSDISFEVNRGNLIAVVGSVGTGKSSLLMALLGEMEKLRGYVGIRGECAFVPQQPWIQNVSLKDNILMGKPYNKIIYDEVIEACALKADIDQLPSGDSTEIGEKGINLSGGQKARVALARAVYQDKDVYLLDDPLSAVDAHVARHIFEKSMPVDPAKQKLIEKEEAKTGRVNSTVYLEYFRAMGIWKYFLPYAITQVCAAILTMARSLWLTDWSNDNVPGVHEGPPKPIGMRLGIYAAIGFSEVFLLYFAMITFILGAVNASIHLHRPLLHNILRSPLAFFDVTPLGRIINRLGKDMEVVDMRLSPSFRLLFLSGLNMCQTIIIISISTPLFIVVVIPVIIIYILILRYFIASSRQLQRLNSLTRSPLFSHFGETIQGAASIRAFGWVPMFKQQNKQILSTHLKCGYYSMQSSRWLAIRLELLGNIVILSAALLAILAKDWDSMSAGVIGLSISYSLNITFMMNMFVRNITEVETNVVCVERIKEYSETPTEAEWRKQLALLPVGWPNKGRVSLRDYSTRYRPGLELVLKNFTINVKAGEKVGVVGRTGAGKSSLALALFRIVEPSGGQILIDDIDVSTIGLHDLREHLTIIPQDPVLFTGTLRFNIDPTGIHSDESVWKALEHSNLKSFVQNLPKGLEYDINEGGENISVGQRQLVCLTRALLRKSKILVLDEATAAVDSNTDSLIQIELAREVHKYELTYPDETLQIGIFDDKDYDESIKVTIRKEFASSTVITIAHRLNTIMDYDRVLVMEKGRVAEFDAPQTLLSDKNSIFHSLAQSAKLV</sequence>
<protein>
    <recommendedName>
        <fullName evidence="10">ABC-type glutathione-S-conjugate transporter</fullName>
        <ecNumber evidence="10">7.6.2.3</ecNumber>
    </recommendedName>
</protein>
<dbReference type="Gene3D" id="3.40.50.300">
    <property type="entry name" value="P-loop containing nucleotide triphosphate hydrolases"/>
    <property type="match status" value="2"/>
</dbReference>
<evidence type="ECO:0000313" key="16">
    <source>
        <dbReference type="Proteomes" id="UP000218231"/>
    </source>
</evidence>
<feature type="domain" description="ABC transmembrane type-1" evidence="14">
    <location>
        <begin position="278"/>
        <end position="370"/>
    </location>
</feature>
<feature type="transmembrane region" description="Helical" evidence="12">
    <location>
        <begin position="656"/>
        <end position="680"/>
    </location>
</feature>
<dbReference type="InterPro" id="IPR011527">
    <property type="entry name" value="ABC1_TM_dom"/>
</dbReference>
<keyword evidence="16" id="KW-1185">Reference proteome</keyword>
<dbReference type="PROSITE" id="PS00211">
    <property type="entry name" value="ABC_TRANSPORTER_1"/>
    <property type="match status" value="1"/>
</dbReference>
<keyword evidence="3" id="KW-0813">Transport</keyword>
<dbReference type="Pfam" id="PF00005">
    <property type="entry name" value="ABC_tran"/>
    <property type="match status" value="2"/>
</dbReference>
<dbReference type="PANTHER" id="PTHR24223:SF358">
    <property type="entry name" value="ABC TRANSMEMBRANE TYPE-1 DOMAIN-CONTAINING PROTEIN"/>
    <property type="match status" value="1"/>
</dbReference>
<evidence type="ECO:0000256" key="10">
    <source>
        <dbReference type="ARBA" id="ARBA00024220"/>
    </source>
</evidence>
<evidence type="ECO:0000256" key="4">
    <source>
        <dbReference type="ARBA" id="ARBA00022692"/>
    </source>
</evidence>
<feature type="transmembrane region" description="Helical" evidence="12">
    <location>
        <begin position="610"/>
        <end position="630"/>
    </location>
</feature>
<evidence type="ECO:0000256" key="8">
    <source>
        <dbReference type="ARBA" id="ARBA00022989"/>
    </source>
</evidence>
<evidence type="ECO:0000259" key="14">
    <source>
        <dbReference type="PROSITE" id="PS50929"/>
    </source>
</evidence>
<keyword evidence="6" id="KW-0547">Nucleotide-binding</keyword>
<dbReference type="InterPro" id="IPR003593">
    <property type="entry name" value="AAA+_ATPase"/>
</dbReference>
<keyword evidence="5" id="KW-0677">Repeat</keyword>
<evidence type="ECO:0000256" key="2">
    <source>
        <dbReference type="ARBA" id="ARBA00009726"/>
    </source>
</evidence>
<dbReference type="GO" id="GO:0012505">
    <property type="term" value="C:endomembrane system"/>
    <property type="evidence" value="ECO:0007669"/>
    <property type="project" value="UniProtKB-SubCell"/>
</dbReference>
<dbReference type="GO" id="GO:0016887">
    <property type="term" value="F:ATP hydrolysis activity"/>
    <property type="evidence" value="ECO:0007669"/>
    <property type="project" value="InterPro"/>
</dbReference>
<dbReference type="EC" id="7.6.2.3" evidence="10"/>
<keyword evidence="9 12" id="KW-0472">Membrane</keyword>
<feature type="transmembrane region" description="Helical" evidence="12">
    <location>
        <begin position="752"/>
        <end position="772"/>
    </location>
</feature>
<evidence type="ECO:0000256" key="11">
    <source>
        <dbReference type="ARBA" id="ARBA00047523"/>
    </source>
</evidence>
<dbReference type="Gene3D" id="1.20.1560.10">
    <property type="entry name" value="ABC transporter type 1, transmembrane domain"/>
    <property type="match status" value="3"/>
</dbReference>
<proteinExistence type="inferred from homology"/>
<evidence type="ECO:0000256" key="1">
    <source>
        <dbReference type="ARBA" id="ARBA00004127"/>
    </source>
</evidence>
<dbReference type="FunFam" id="3.40.50.300:FF:000163">
    <property type="entry name" value="Multidrug resistance-associated protein member 4"/>
    <property type="match status" value="1"/>
</dbReference>
<dbReference type="EMBL" id="LIAE01007551">
    <property type="protein sequence ID" value="PAV78537.1"/>
    <property type="molecule type" value="Genomic_DNA"/>
</dbReference>
<dbReference type="OrthoDB" id="6500128at2759"/>
<evidence type="ECO:0000256" key="12">
    <source>
        <dbReference type="SAM" id="Phobius"/>
    </source>
</evidence>
<dbReference type="FunFam" id="3.40.50.300:FF:000997">
    <property type="entry name" value="Multidrug resistance-associated protein 1"/>
    <property type="match status" value="1"/>
</dbReference>
<dbReference type="FunFam" id="1.20.1560.10:FF:000001">
    <property type="entry name" value="ATP-binding cassette subfamily C member 1"/>
    <property type="match status" value="1"/>
</dbReference>
<dbReference type="InterPro" id="IPR003439">
    <property type="entry name" value="ABC_transporter-like_ATP-bd"/>
</dbReference>
<feature type="transmembrane region" description="Helical" evidence="12">
    <location>
        <begin position="865"/>
        <end position="888"/>
    </location>
</feature>
<dbReference type="GO" id="GO:0015431">
    <property type="term" value="F:ABC-type glutathione S-conjugate transporter activity"/>
    <property type="evidence" value="ECO:0007669"/>
    <property type="project" value="UniProtKB-EC"/>
</dbReference>
<feature type="domain" description="ABC transporter" evidence="13">
    <location>
        <begin position="405"/>
        <end position="652"/>
    </location>
</feature>
<dbReference type="PROSITE" id="PS50893">
    <property type="entry name" value="ABC_TRANSPORTER_2"/>
    <property type="match status" value="2"/>
</dbReference>
<name>A0A2A2KXE9_9BILA</name>
<feature type="domain" description="ABC transmembrane type-1" evidence="14">
    <location>
        <begin position="614"/>
        <end position="896"/>
    </location>
</feature>
<evidence type="ECO:0000256" key="9">
    <source>
        <dbReference type="ARBA" id="ARBA00023136"/>
    </source>
</evidence>
<gene>
    <name evidence="15" type="ORF">WR25_09567</name>
</gene>
<feature type="transmembrane region" description="Helical" evidence="12">
    <location>
        <begin position="304"/>
        <end position="333"/>
    </location>
</feature>
<dbReference type="GO" id="GO:0005524">
    <property type="term" value="F:ATP binding"/>
    <property type="evidence" value="ECO:0007669"/>
    <property type="project" value="UniProtKB-KW"/>
</dbReference>
<comment type="subcellular location">
    <subcellularLocation>
        <location evidence="1">Endomembrane system</location>
        <topology evidence="1">Multi-pass membrane protein</topology>
    </subcellularLocation>
</comment>
<dbReference type="InterPro" id="IPR017871">
    <property type="entry name" value="ABC_transporter-like_CS"/>
</dbReference>
<evidence type="ECO:0000256" key="5">
    <source>
        <dbReference type="ARBA" id="ARBA00022737"/>
    </source>
</evidence>
<keyword evidence="7" id="KW-0067">ATP-binding</keyword>
<evidence type="ECO:0000256" key="3">
    <source>
        <dbReference type="ARBA" id="ARBA00022448"/>
    </source>
</evidence>
<dbReference type="InterPro" id="IPR050173">
    <property type="entry name" value="ABC_transporter_C-like"/>
</dbReference>
<comment type="catalytic activity">
    <reaction evidence="11">
        <text>leukotriene C4(in) + ATP + H2O = leukotriene C4(out) + ADP + phosphate + H(+)</text>
        <dbReference type="Rhea" id="RHEA:38963"/>
        <dbReference type="ChEBI" id="CHEBI:15377"/>
        <dbReference type="ChEBI" id="CHEBI:15378"/>
        <dbReference type="ChEBI" id="CHEBI:30616"/>
        <dbReference type="ChEBI" id="CHEBI:43474"/>
        <dbReference type="ChEBI" id="CHEBI:57973"/>
        <dbReference type="ChEBI" id="CHEBI:456216"/>
    </reaction>
    <physiologicalReaction direction="left-to-right" evidence="11">
        <dbReference type="Rhea" id="RHEA:38964"/>
    </physiologicalReaction>
</comment>
<dbReference type="AlphaFoldDB" id="A0A2A2KXE9"/>
<dbReference type="GO" id="GO:0016020">
    <property type="term" value="C:membrane"/>
    <property type="evidence" value="ECO:0007669"/>
    <property type="project" value="InterPro"/>
</dbReference>
<dbReference type="STRING" id="2018661.A0A2A2KXE9"/>
<dbReference type="PANTHER" id="PTHR24223">
    <property type="entry name" value="ATP-BINDING CASSETTE SUB-FAMILY C"/>
    <property type="match status" value="1"/>
</dbReference>
<dbReference type="CDD" id="cd03250">
    <property type="entry name" value="ABCC_MRP_domain1"/>
    <property type="match status" value="1"/>
</dbReference>
<feature type="domain" description="ABC transmembrane type-1" evidence="14">
    <location>
        <begin position="151"/>
        <end position="277"/>
    </location>
</feature>
<dbReference type="InterPro" id="IPR036640">
    <property type="entry name" value="ABC1_TM_sf"/>
</dbReference>
<organism evidence="15 16">
    <name type="scientific">Diploscapter pachys</name>
    <dbReference type="NCBI Taxonomy" id="2018661"/>
    <lineage>
        <taxon>Eukaryota</taxon>
        <taxon>Metazoa</taxon>
        <taxon>Ecdysozoa</taxon>
        <taxon>Nematoda</taxon>
        <taxon>Chromadorea</taxon>
        <taxon>Rhabditida</taxon>
        <taxon>Rhabditina</taxon>
        <taxon>Rhabditomorpha</taxon>
        <taxon>Rhabditoidea</taxon>
        <taxon>Rhabditidae</taxon>
        <taxon>Diploscapter</taxon>
    </lineage>
</organism>
<feature type="transmembrane region" description="Helical" evidence="12">
    <location>
        <begin position="28"/>
        <end position="50"/>
    </location>
</feature>
<evidence type="ECO:0000256" key="6">
    <source>
        <dbReference type="ARBA" id="ARBA00022741"/>
    </source>
</evidence>
<dbReference type="SUPFAM" id="SSF52540">
    <property type="entry name" value="P-loop containing nucleoside triphosphate hydrolases"/>
    <property type="match status" value="3"/>
</dbReference>